<proteinExistence type="predicted"/>
<gene>
    <name evidence="2" type="ORF">PVAP13_3NG200930</name>
</gene>
<comment type="caution">
    <text evidence="2">The sequence shown here is derived from an EMBL/GenBank/DDBJ whole genome shotgun (WGS) entry which is preliminary data.</text>
</comment>
<dbReference type="EMBL" id="CM029042">
    <property type="protein sequence ID" value="KAG2620808.1"/>
    <property type="molecule type" value="Genomic_DNA"/>
</dbReference>
<dbReference type="Proteomes" id="UP000823388">
    <property type="component" value="Chromosome 3N"/>
</dbReference>
<dbReference type="AlphaFoldDB" id="A0A8T0UFG8"/>
<accession>A0A8T0UFG8</accession>
<reference evidence="2" key="1">
    <citation type="submission" date="2020-05" db="EMBL/GenBank/DDBJ databases">
        <title>WGS assembly of Panicum virgatum.</title>
        <authorList>
            <person name="Lovell J.T."/>
            <person name="Jenkins J."/>
            <person name="Shu S."/>
            <person name="Juenger T.E."/>
            <person name="Schmutz J."/>
        </authorList>
    </citation>
    <scope>NUCLEOTIDE SEQUENCE</scope>
    <source>
        <strain evidence="2">AP13</strain>
    </source>
</reference>
<evidence type="ECO:0000313" key="3">
    <source>
        <dbReference type="Proteomes" id="UP000823388"/>
    </source>
</evidence>
<sequence length="195" mass="22118">MTREAVAVPGGREISFFIVSKVVDGDIRNFKDFVDEIVDKYPPRYKGAVNVAYYDDTSQNHIEIKSDLDLLGMFAKHLDTKEVNMAIAYTLPTEIPEWPTVPKKLTDDIFSMHPIHAFCICTSQPKTNEPSLYESDDDKSNDDDNYLTNPKPHNEFVGVDEEDYTTSDSESDSNEEYMEEDGLVRRDPMPPPAIG</sequence>
<feature type="compositionally biased region" description="Acidic residues" evidence="1">
    <location>
        <begin position="158"/>
        <end position="181"/>
    </location>
</feature>
<evidence type="ECO:0000313" key="2">
    <source>
        <dbReference type="EMBL" id="KAG2620808.1"/>
    </source>
</evidence>
<evidence type="ECO:0000256" key="1">
    <source>
        <dbReference type="SAM" id="MobiDB-lite"/>
    </source>
</evidence>
<organism evidence="2 3">
    <name type="scientific">Panicum virgatum</name>
    <name type="common">Blackwell switchgrass</name>
    <dbReference type="NCBI Taxonomy" id="38727"/>
    <lineage>
        <taxon>Eukaryota</taxon>
        <taxon>Viridiplantae</taxon>
        <taxon>Streptophyta</taxon>
        <taxon>Embryophyta</taxon>
        <taxon>Tracheophyta</taxon>
        <taxon>Spermatophyta</taxon>
        <taxon>Magnoliopsida</taxon>
        <taxon>Liliopsida</taxon>
        <taxon>Poales</taxon>
        <taxon>Poaceae</taxon>
        <taxon>PACMAD clade</taxon>
        <taxon>Panicoideae</taxon>
        <taxon>Panicodae</taxon>
        <taxon>Paniceae</taxon>
        <taxon>Panicinae</taxon>
        <taxon>Panicum</taxon>
        <taxon>Panicum sect. Hiantes</taxon>
    </lineage>
</organism>
<protein>
    <submittedName>
        <fullName evidence="2">Uncharacterized protein</fullName>
    </submittedName>
</protein>
<keyword evidence="3" id="KW-1185">Reference proteome</keyword>
<feature type="compositionally biased region" description="Acidic residues" evidence="1">
    <location>
        <begin position="134"/>
        <end position="145"/>
    </location>
</feature>
<feature type="region of interest" description="Disordered" evidence="1">
    <location>
        <begin position="127"/>
        <end position="195"/>
    </location>
</feature>
<name>A0A8T0UFG8_PANVG</name>